<accession>A0A8X6M2C2</accession>
<evidence type="ECO:0000313" key="1">
    <source>
        <dbReference type="EMBL" id="GFR31556.1"/>
    </source>
</evidence>
<comment type="caution">
    <text evidence="1">The sequence shown here is derived from an EMBL/GenBank/DDBJ whole genome shotgun (WGS) entry which is preliminary data.</text>
</comment>
<keyword evidence="2" id="KW-1185">Reference proteome</keyword>
<reference evidence="1" key="1">
    <citation type="submission" date="2020-07" db="EMBL/GenBank/DDBJ databases">
        <title>Multicomponent nature underlies the extraordinary mechanical properties of spider dragline silk.</title>
        <authorList>
            <person name="Kono N."/>
            <person name="Nakamura H."/>
            <person name="Mori M."/>
            <person name="Yoshida Y."/>
            <person name="Ohtoshi R."/>
            <person name="Malay A.D."/>
            <person name="Moran D.A.P."/>
            <person name="Tomita M."/>
            <person name="Numata K."/>
            <person name="Arakawa K."/>
        </authorList>
    </citation>
    <scope>NUCLEOTIDE SEQUENCE</scope>
</reference>
<protein>
    <submittedName>
        <fullName evidence="1">Uncharacterized protein</fullName>
    </submittedName>
</protein>
<dbReference type="OrthoDB" id="10392820at2759"/>
<sequence length="80" mass="8725">MIVGARLSEASVMEAANLLGLARSTVSAIMKAYTKKGTVKDHMDGVVPGMTDMLQNAKENAMGVMDDIQTLIRQKRSELW</sequence>
<organism evidence="1 2">
    <name type="scientific">Trichonephila clavata</name>
    <name type="common">Joro spider</name>
    <name type="synonym">Nephila clavata</name>
    <dbReference type="NCBI Taxonomy" id="2740835"/>
    <lineage>
        <taxon>Eukaryota</taxon>
        <taxon>Metazoa</taxon>
        <taxon>Ecdysozoa</taxon>
        <taxon>Arthropoda</taxon>
        <taxon>Chelicerata</taxon>
        <taxon>Arachnida</taxon>
        <taxon>Araneae</taxon>
        <taxon>Araneomorphae</taxon>
        <taxon>Entelegynae</taxon>
        <taxon>Araneoidea</taxon>
        <taxon>Nephilidae</taxon>
        <taxon>Trichonephila</taxon>
    </lineage>
</organism>
<evidence type="ECO:0000313" key="2">
    <source>
        <dbReference type="Proteomes" id="UP000887116"/>
    </source>
</evidence>
<proteinExistence type="predicted"/>
<dbReference type="Proteomes" id="UP000887116">
    <property type="component" value="Unassembled WGS sequence"/>
</dbReference>
<dbReference type="EMBL" id="BMAO01039453">
    <property type="protein sequence ID" value="GFR31556.1"/>
    <property type="molecule type" value="Genomic_DNA"/>
</dbReference>
<name>A0A8X6M2C2_TRICU</name>
<gene>
    <name evidence="1" type="ORF">TNCT_514001</name>
</gene>
<dbReference type="AlphaFoldDB" id="A0A8X6M2C2"/>